<feature type="transmembrane region" description="Helical" evidence="1">
    <location>
        <begin position="63"/>
        <end position="82"/>
    </location>
</feature>
<dbReference type="AlphaFoldDB" id="A0A2M8EU41"/>
<evidence type="ECO:0000313" key="2">
    <source>
        <dbReference type="EMBL" id="PJC28630.1"/>
    </source>
</evidence>
<protein>
    <recommendedName>
        <fullName evidence="4">YYY membrane protein</fullName>
    </recommendedName>
</protein>
<feature type="transmembrane region" description="Helical" evidence="1">
    <location>
        <begin position="102"/>
        <end position="121"/>
    </location>
</feature>
<dbReference type="PANTHER" id="PTHR10790:SF51">
    <property type="entry name" value="TETRATRICOPEPTIDE REPEAT PROTEIN"/>
    <property type="match status" value="1"/>
</dbReference>
<feature type="transmembrane region" description="Helical" evidence="1">
    <location>
        <begin position="547"/>
        <end position="564"/>
    </location>
</feature>
<dbReference type="InterPro" id="IPR018746">
    <property type="entry name" value="DUF2298"/>
</dbReference>
<evidence type="ECO:0000256" key="1">
    <source>
        <dbReference type="SAM" id="Phobius"/>
    </source>
</evidence>
<name>A0A2M8EU41_9BACT</name>
<evidence type="ECO:0008006" key="4">
    <source>
        <dbReference type="Google" id="ProtNLM"/>
    </source>
</evidence>
<feature type="transmembrane region" description="Helical" evidence="1">
    <location>
        <begin position="435"/>
        <end position="457"/>
    </location>
</feature>
<feature type="transmembrane region" description="Helical" evidence="1">
    <location>
        <begin position="188"/>
        <end position="213"/>
    </location>
</feature>
<organism evidence="2 3">
    <name type="scientific">Candidatus Shapirobacteria bacterium CG_4_9_14_0_2_um_filter_40_11</name>
    <dbReference type="NCBI Taxonomy" id="1974876"/>
    <lineage>
        <taxon>Bacteria</taxon>
        <taxon>Candidatus Shapironibacteriota</taxon>
    </lineage>
</organism>
<accession>A0A2M8EU41</accession>
<feature type="transmembrane region" description="Helical" evidence="1">
    <location>
        <begin position="396"/>
        <end position="415"/>
    </location>
</feature>
<dbReference type="EMBL" id="PFSE01000056">
    <property type="protein sequence ID" value="PJC28630.1"/>
    <property type="molecule type" value="Genomic_DNA"/>
</dbReference>
<sequence>MTQDLMIVLYWWLFITGIGLIFLPLTRKIFPNFFDQGYLFSKIIGILFSSYLVWLLASLKILPFFKETIWLVLIIGIVFNLLISNRKTKTPPSPNHYHLSPLIYIFEELMFLSTLVFWSFVRGFQPDIQGLEKFMDFGFVNSILKSRYFPPADMWFAGKSINYYYFGHYVTAFLTKLSGIDSAVTYNLMIATLFAFCFSLTFSLTGNLTYFLIIEKFKNLKIDFKFQISNFKLIIISGLISAFLISLGANLHPAYYNLKMKVFNKPYCDGATTYWYPNATRYIGYCPDVEDKTIHEFPAYSFIVSDLHGHVSNIPFVLTFLALCFTLLIKIKENKDLSLISLLTSHFSLPLLLAIFYMTNQWDYPIYLMVLGFTLLWGFSQHYGWTNKTLLKSVPLGLVIIAGSIPFILPFQLNFNPIVQGIAFVKAHSLPHQLLILWGVPWFFGLTFLIFLFGRYLNPTRRIGEFKKESLIKWFSKIMGVEVELKTTHPHIPPSTHNPLLTLTPDWYILILLLVSTLLIFIPEIIYVKDIYIGSYHRANTMFKLTYQSFVMFSVCIGYIFIRILSSLKKGFVRKLLLIAYCLLLIALLVYPNYSIPGYYGKLEKQNYKGLYGLNFLNRLYPDDYKLVNWLNNNVAGQPVVLEAVGDSYTDYERISMATGLPTIEGWLVHEWLWQGSYDEPGKRAGEVQTIYESEDINLTKSLLEQYQVKYIVVGEMERTKYPNLNEEKIKSLGKEVFKSRKTNLYEFNK</sequence>
<feature type="transmembrane region" description="Helical" evidence="1">
    <location>
        <begin position="576"/>
        <end position="594"/>
    </location>
</feature>
<keyword evidence="1" id="KW-1133">Transmembrane helix</keyword>
<reference evidence="3" key="1">
    <citation type="submission" date="2017-09" db="EMBL/GenBank/DDBJ databases">
        <title>Depth-based differentiation of microbial function through sediment-hosted aquifers and enrichment of novel symbionts in the deep terrestrial subsurface.</title>
        <authorList>
            <person name="Probst A.J."/>
            <person name="Ladd B."/>
            <person name="Jarett J.K."/>
            <person name="Geller-Mcgrath D.E."/>
            <person name="Sieber C.M.K."/>
            <person name="Emerson J.B."/>
            <person name="Anantharaman K."/>
            <person name="Thomas B.C."/>
            <person name="Malmstrom R."/>
            <person name="Stieglmeier M."/>
            <person name="Klingl A."/>
            <person name="Woyke T."/>
            <person name="Ryan C.M."/>
            <person name="Banfield J.F."/>
        </authorList>
    </citation>
    <scope>NUCLEOTIDE SEQUENCE [LARGE SCALE GENOMIC DNA]</scope>
</reference>
<feature type="transmembrane region" description="Helical" evidence="1">
    <location>
        <begin position="37"/>
        <end position="57"/>
    </location>
</feature>
<dbReference type="Pfam" id="PF10060">
    <property type="entry name" value="DUF2298"/>
    <property type="match status" value="1"/>
</dbReference>
<keyword evidence="1" id="KW-0472">Membrane</keyword>
<feature type="transmembrane region" description="Helical" evidence="1">
    <location>
        <begin position="314"/>
        <end position="331"/>
    </location>
</feature>
<keyword evidence="1" id="KW-0812">Transmembrane</keyword>
<feature type="transmembrane region" description="Helical" evidence="1">
    <location>
        <begin position="507"/>
        <end position="527"/>
    </location>
</feature>
<dbReference type="NCBIfam" id="TIGR03662">
    <property type="entry name" value="Chlor_Arch_YYY"/>
    <property type="match status" value="1"/>
</dbReference>
<gene>
    <name evidence="2" type="ORF">CO053_03525</name>
</gene>
<feature type="transmembrane region" description="Helical" evidence="1">
    <location>
        <begin position="233"/>
        <end position="256"/>
    </location>
</feature>
<proteinExistence type="predicted"/>
<dbReference type="PANTHER" id="PTHR10790">
    <property type="entry name" value="TPR-DOMAIN CONTAINING PROTEIN"/>
    <property type="match status" value="1"/>
</dbReference>
<feature type="transmembrane region" description="Helical" evidence="1">
    <location>
        <begin position="6"/>
        <end position="25"/>
    </location>
</feature>
<feature type="transmembrane region" description="Helical" evidence="1">
    <location>
        <begin position="338"/>
        <end position="358"/>
    </location>
</feature>
<comment type="caution">
    <text evidence="2">The sequence shown here is derived from an EMBL/GenBank/DDBJ whole genome shotgun (WGS) entry which is preliminary data.</text>
</comment>
<feature type="transmembrane region" description="Helical" evidence="1">
    <location>
        <begin position="364"/>
        <end position="384"/>
    </location>
</feature>
<evidence type="ECO:0000313" key="3">
    <source>
        <dbReference type="Proteomes" id="UP000230885"/>
    </source>
</evidence>
<dbReference type="Proteomes" id="UP000230885">
    <property type="component" value="Unassembled WGS sequence"/>
</dbReference>